<keyword evidence="1" id="KW-0732">Signal</keyword>
<dbReference type="PANTHER" id="PTHR47332:SF6">
    <property type="entry name" value="SET DOMAIN-CONTAINING PROTEIN"/>
    <property type="match status" value="1"/>
</dbReference>
<dbReference type="Proteomes" id="UP001239445">
    <property type="component" value="Unassembled WGS sequence"/>
</dbReference>
<dbReference type="AlphaFoldDB" id="A0AAJ0F8M4"/>
<comment type="caution">
    <text evidence="3">The sequence shown here is derived from an EMBL/GenBank/DDBJ whole genome shotgun (WGS) entry which is preliminary data.</text>
</comment>
<keyword evidence="4" id="KW-1185">Reference proteome</keyword>
<evidence type="ECO:0000313" key="4">
    <source>
        <dbReference type="Proteomes" id="UP001239445"/>
    </source>
</evidence>
<dbReference type="Pfam" id="PF00856">
    <property type="entry name" value="SET"/>
    <property type="match status" value="1"/>
</dbReference>
<evidence type="ECO:0000256" key="1">
    <source>
        <dbReference type="SAM" id="SignalP"/>
    </source>
</evidence>
<feature type="chain" id="PRO_5042616629" description="SET domain-containing protein" evidence="1">
    <location>
        <begin position="19"/>
        <end position="409"/>
    </location>
</feature>
<name>A0AAJ0F8M4_9PEZI</name>
<evidence type="ECO:0000313" key="3">
    <source>
        <dbReference type="EMBL" id="KAK1752310.1"/>
    </source>
</evidence>
<dbReference type="Gene3D" id="2.170.270.10">
    <property type="entry name" value="SET domain"/>
    <property type="match status" value="1"/>
</dbReference>
<dbReference type="SMART" id="SM00317">
    <property type="entry name" value="SET"/>
    <property type="match status" value="1"/>
</dbReference>
<organism evidence="3 4">
    <name type="scientific">Echria macrotheca</name>
    <dbReference type="NCBI Taxonomy" id="438768"/>
    <lineage>
        <taxon>Eukaryota</taxon>
        <taxon>Fungi</taxon>
        <taxon>Dikarya</taxon>
        <taxon>Ascomycota</taxon>
        <taxon>Pezizomycotina</taxon>
        <taxon>Sordariomycetes</taxon>
        <taxon>Sordariomycetidae</taxon>
        <taxon>Sordariales</taxon>
        <taxon>Schizotheciaceae</taxon>
        <taxon>Echria</taxon>
    </lineage>
</organism>
<dbReference type="CDD" id="cd20071">
    <property type="entry name" value="SET_SMYD"/>
    <property type="match status" value="1"/>
</dbReference>
<evidence type="ECO:0000259" key="2">
    <source>
        <dbReference type="PROSITE" id="PS50280"/>
    </source>
</evidence>
<dbReference type="PROSITE" id="PS50280">
    <property type="entry name" value="SET"/>
    <property type="match status" value="1"/>
</dbReference>
<sequence>MRYLVLLIQFSFLHLATPSGVFVQGGSYGVCRRTFSPSFLEQVPFCQRRSYLYPIPAASVADDGRWEGPANCLHGFCLYSTARRDSVLVTNGENAKAVMSMLSVDQRRAHGSSNQAQEEEMFRVAEVPGKGIGLIAKRLIREGDEVMVRRPSLVVQVAAQARINLQLRDELYGRALDAVSHDTRQKLMAMVGHDLGDKIDKNCFRLRMGADEAVDSADHYLACYPDVARLNHDCRPSLVYSIENGTHTVSAVRDISVGEELSISYIRLLSPRAQRLAELRHWGFECSCAQCTMSNMQAAQSDARLRAISGLEADLDNSRQKLVMPETGHVLVDLYEQERLHVYMGRAYTKAALNYAAFGMEEEAERYAKLAAEAAKRESGSGSADFESMKSLSENPTAHWIWGYRLEEH</sequence>
<accession>A0AAJ0F8M4</accession>
<dbReference type="SUPFAM" id="SSF82199">
    <property type="entry name" value="SET domain"/>
    <property type="match status" value="1"/>
</dbReference>
<protein>
    <recommendedName>
        <fullName evidence="2">SET domain-containing protein</fullName>
    </recommendedName>
</protein>
<feature type="domain" description="SET" evidence="2">
    <location>
        <begin position="120"/>
        <end position="266"/>
    </location>
</feature>
<dbReference type="PANTHER" id="PTHR47332">
    <property type="entry name" value="SET DOMAIN-CONTAINING PROTEIN 5"/>
    <property type="match status" value="1"/>
</dbReference>
<dbReference type="InterPro" id="IPR001214">
    <property type="entry name" value="SET_dom"/>
</dbReference>
<feature type="signal peptide" evidence="1">
    <location>
        <begin position="1"/>
        <end position="18"/>
    </location>
</feature>
<dbReference type="InterPro" id="IPR053185">
    <property type="entry name" value="SET_domain_protein"/>
</dbReference>
<dbReference type="EMBL" id="MU839840">
    <property type="protein sequence ID" value="KAK1752310.1"/>
    <property type="molecule type" value="Genomic_DNA"/>
</dbReference>
<proteinExistence type="predicted"/>
<reference evidence="3" key="1">
    <citation type="submission" date="2023-06" db="EMBL/GenBank/DDBJ databases">
        <title>Genome-scale phylogeny and comparative genomics of the fungal order Sordariales.</title>
        <authorList>
            <consortium name="Lawrence Berkeley National Laboratory"/>
            <person name="Hensen N."/>
            <person name="Bonometti L."/>
            <person name="Westerberg I."/>
            <person name="Brannstrom I.O."/>
            <person name="Guillou S."/>
            <person name="Cros-Aarteil S."/>
            <person name="Calhoun S."/>
            <person name="Haridas S."/>
            <person name="Kuo A."/>
            <person name="Mondo S."/>
            <person name="Pangilinan J."/>
            <person name="Riley R."/>
            <person name="Labutti K."/>
            <person name="Andreopoulos B."/>
            <person name="Lipzen A."/>
            <person name="Chen C."/>
            <person name="Yanf M."/>
            <person name="Daum C."/>
            <person name="Ng V."/>
            <person name="Clum A."/>
            <person name="Steindorff A."/>
            <person name="Ohm R."/>
            <person name="Martin F."/>
            <person name="Silar P."/>
            <person name="Natvig D."/>
            <person name="Lalanne C."/>
            <person name="Gautier V."/>
            <person name="Ament-Velasquez S.L."/>
            <person name="Kruys A."/>
            <person name="Hutchinson M.I."/>
            <person name="Powell A.J."/>
            <person name="Barry K."/>
            <person name="Miller A.N."/>
            <person name="Grigoriev I.V."/>
            <person name="Debuchy R."/>
            <person name="Gladieux P."/>
            <person name="Thoren M.H."/>
            <person name="Johannesson H."/>
        </authorList>
    </citation>
    <scope>NUCLEOTIDE SEQUENCE</scope>
    <source>
        <strain evidence="3">PSN4</strain>
    </source>
</reference>
<dbReference type="InterPro" id="IPR046341">
    <property type="entry name" value="SET_dom_sf"/>
</dbReference>
<gene>
    <name evidence="3" type="ORF">QBC47DRAFT_306708</name>
</gene>